<dbReference type="InterPro" id="IPR053216">
    <property type="entry name" value="Appressorial_penetr-assoc"/>
</dbReference>
<keyword evidence="2" id="KW-0732">Signal</keyword>
<feature type="signal peptide" evidence="2">
    <location>
        <begin position="1"/>
        <end position="18"/>
    </location>
</feature>
<feature type="chain" id="PRO_5021919197" description="Ribosomal protein s17" evidence="2">
    <location>
        <begin position="19"/>
        <end position="342"/>
    </location>
</feature>
<gene>
    <name evidence="3" type="ORF">LAWI1_G006922</name>
</gene>
<comment type="caution">
    <text evidence="3">The sequence shown here is derived from an EMBL/GenBank/DDBJ whole genome shotgun (WGS) entry which is preliminary data.</text>
</comment>
<accession>A0A559M6T5</accession>
<evidence type="ECO:0000313" key="3">
    <source>
        <dbReference type="EMBL" id="TVY88679.1"/>
    </source>
</evidence>
<dbReference type="AlphaFoldDB" id="A0A559M6T5"/>
<dbReference type="EMBL" id="QGML01001609">
    <property type="protein sequence ID" value="TVY88679.1"/>
    <property type="molecule type" value="Genomic_DNA"/>
</dbReference>
<evidence type="ECO:0000256" key="2">
    <source>
        <dbReference type="SAM" id="SignalP"/>
    </source>
</evidence>
<feature type="region of interest" description="Disordered" evidence="1">
    <location>
        <begin position="318"/>
        <end position="342"/>
    </location>
</feature>
<feature type="non-terminal residue" evidence="3">
    <location>
        <position position="342"/>
    </location>
</feature>
<dbReference type="PANTHER" id="PTHR34587">
    <property type="entry name" value="VWFA DOMAIN-CONTAINING PROTEIN"/>
    <property type="match status" value="1"/>
</dbReference>
<protein>
    <recommendedName>
        <fullName evidence="5">Ribosomal protein s17</fullName>
    </recommendedName>
</protein>
<keyword evidence="4" id="KW-1185">Reference proteome</keyword>
<proteinExistence type="predicted"/>
<sequence length="342" mass="32121">MLYTQIACAIALSAVVHANPEPSPANAAAAGGGSTGTTLSANAIQSGSFNDGSNEVGSAEVGQALSLTSQNNFINNCAGKTLTNGLQITTGSCNGITMGDIPAKTAMVSSVIINPQTGGQAIASDTSFNITVQMANIVAGQFTNADATYYAAPQALQGGQVVGHTHVTVQDMGKSLNPTTALDATQFAFFKGINDAGNGKGLLTAAVTGGLPAGNYRVCTMASAANHQPVIMPVAQRGTADDCTKFTVSGNGNTANAASNNGATGDAAAAAAASAVKDPGPTGAAGAAGAAATTAAGTGNANAGGKGAAGGAGFGGGAKGAAGAGAAGAGAAGAGAAGAGAA</sequence>
<reference evidence="3 4" key="1">
    <citation type="submission" date="2018-05" db="EMBL/GenBank/DDBJ databases">
        <title>Genome sequencing and assembly of the regulated plant pathogen Lachnellula willkommii and related sister species for the development of diagnostic species identification markers.</title>
        <authorList>
            <person name="Giroux E."/>
            <person name="Bilodeau G."/>
        </authorList>
    </citation>
    <scope>NUCLEOTIDE SEQUENCE [LARGE SCALE GENOMIC DNA]</scope>
    <source>
        <strain evidence="3 4">CBS 172.35</strain>
    </source>
</reference>
<name>A0A559M6T5_9HELO</name>
<evidence type="ECO:0000313" key="4">
    <source>
        <dbReference type="Proteomes" id="UP000315522"/>
    </source>
</evidence>
<evidence type="ECO:0000256" key="1">
    <source>
        <dbReference type="SAM" id="MobiDB-lite"/>
    </source>
</evidence>
<organism evidence="3 4">
    <name type="scientific">Lachnellula willkommii</name>
    <dbReference type="NCBI Taxonomy" id="215461"/>
    <lineage>
        <taxon>Eukaryota</taxon>
        <taxon>Fungi</taxon>
        <taxon>Dikarya</taxon>
        <taxon>Ascomycota</taxon>
        <taxon>Pezizomycotina</taxon>
        <taxon>Leotiomycetes</taxon>
        <taxon>Helotiales</taxon>
        <taxon>Lachnaceae</taxon>
        <taxon>Lachnellula</taxon>
    </lineage>
</organism>
<dbReference type="PANTHER" id="PTHR34587:SF2">
    <property type="entry name" value="G-PROTEIN COUPLED RECEPTORS FAMILY 1 PROFILE DOMAIN-CONTAINING PROTEIN"/>
    <property type="match status" value="1"/>
</dbReference>
<dbReference type="Proteomes" id="UP000315522">
    <property type="component" value="Unassembled WGS sequence"/>
</dbReference>
<evidence type="ECO:0008006" key="5">
    <source>
        <dbReference type="Google" id="ProtNLM"/>
    </source>
</evidence>